<feature type="repeat" description="WD" evidence="3">
    <location>
        <begin position="306"/>
        <end position="346"/>
    </location>
</feature>
<dbReference type="InterPro" id="IPR036322">
    <property type="entry name" value="WD40_repeat_dom_sf"/>
</dbReference>
<dbReference type="Pfam" id="PF00400">
    <property type="entry name" value="WD40"/>
    <property type="match status" value="4"/>
</dbReference>
<evidence type="ECO:0000256" key="1">
    <source>
        <dbReference type="ARBA" id="ARBA00022574"/>
    </source>
</evidence>
<feature type="repeat" description="WD" evidence="3">
    <location>
        <begin position="346"/>
        <end position="378"/>
    </location>
</feature>
<organism evidence="4 5">
    <name type="scientific">Cuscuta europaea</name>
    <name type="common">European dodder</name>
    <dbReference type="NCBI Taxonomy" id="41803"/>
    <lineage>
        <taxon>Eukaryota</taxon>
        <taxon>Viridiplantae</taxon>
        <taxon>Streptophyta</taxon>
        <taxon>Embryophyta</taxon>
        <taxon>Tracheophyta</taxon>
        <taxon>Spermatophyta</taxon>
        <taxon>Magnoliopsida</taxon>
        <taxon>eudicotyledons</taxon>
        <taxon>Gunneridae</taxon>
        <taxon>Pentapetalae</taxon>
        <taxon>asterids</taxon>
        <taxon>lamiids</taxon>
        <taxon>Solanales</taxon>
        <taxon>Convolvulaceae</taxon>
        <taxon>Cuscuteae</taxon>
        <taxon>Cuscuta</taxon>
        <taxon>Cuscuta subgen. Cuscuta</taxon>
    </lineage>
</organism>
<sequence>MGSFSEDEGECQFYDAPESISQTPDSGHACLESTSNTYEYDFWVRSPTSIKERRRKFLKWIDFPLDRVPSERNSISKDESALLEFQKECKSVRSLAEYLMPMNGQYEEFENHLAVSPTVEEHSGQRENLVIDNKLQTVLKRAKSRCLNRLRSFTLMNSEGKTDNLKLSPSSHTHRTRVHKVKVRHFKKRSKELSGLFMGQDIPAHNGSILTMKFSLDGQFLASGGEDNILQVWQVVEDKRSNVFDIPDLDPSCLYLYMNHLSQVTPSAKVKGKIHKFMSISKTADSACVVLPPKVLRIHEKPLHKFQGHCAEILDLSWSKNNLLLSCSIDKTVRLWKVGSDQCLRVFSHSNYVTCVQFNPVNDGYFISGSIDGKTRIWATNGGQVVDWTEIKDIVTAVSYHPSGQGGIIGSLTGSCHFFNATENHIELEPQHCMVSKKKSADKRITAIQFVPRDPSKVMVTCADSQVRILNGMNVIGKYKGPRNAGNFISASFTSDGKHIVTAADDFNVYLWNYVSPEESSLSKKKVVKSHEFFSGDASVALPWSGLKFSDPLDSGWKKYEQEENLCRPLPFSFYSLGPEPFMEGIPKFSATWPEEKLLISNRHCKLSSLSKSQYKFLKSSYQISCSSHAWSLVLVTAGWDGRIRSFHNFGLPVQL</sequence>
<dbReference type="InterPro" id="IPR001680">
    <property type="entry name" value="WD40_rpt"/>
</dbReference>
<evidence type="ECO:0000256" key="2">
    <source>
        <dbReference type="ARBA" id="ARBA00022737"/>
    </source>
</evidence>
<dbReference type="InterPro" id="IPR020472">
    <property type="entry name" value="WD40_PAC1"/>
</dbReference>
<feature type="repeat" description="WD" evidence="3">
    <location>
        <begin position="490"/>
        <end position="522"/>
    </location>
</feature>
<dbReference type="PANTHER" id="PTHR14221">
    <property type="entry name" value="WD REPEAT DOMAIN 44"/>
    <property type="match status" value="1"/>
</dbReference>
<evidence type="ECO:0000313" key="5">
    <source>
        <dbReference type="Proteomes" id="UP001152484"/>
    </source>
</evidence>
<feature type="repeat" description="WD" evidence="3">
    <location>
        <begin position="202"/>
        <end position="243"/>
    </location>
</feature>
<name>A0A9P0ZTL4_CUSEU</name>
<dbReference type="Proteomes" id="UP001152484">
    <property type="component" value="Unassembled WGS sequence"/>
</dbReference>
<keyword evidence="2" id="KW-0677">Repeat</keyword>
<dbReference type="EMBL" id="CAMAPE010000053">
    <property type="protein sequence ID" value="CAH9110153.1"/>
    <property type="molecule type" value="Genomic_DNA"/>
</dbReference>
<dbReference type="SUPFAM" id="SSF50978">
    <property type="entry name" value="WD40 repeat-like"/>
    <property type="match status" value="1"/>
</dbReference>
<dbReference type="SMART" id="SM00320">
    <property type="entry name" value="WD40"/>
    <property type="match status" value="7"/>
</dbReference>
<comment type="caution">
    <text evidence="4">The sequence shown here is derived from an EMBL/GenBank/DDBJ whole genome shotgun (WGS) entry which is preliminary data.</text>
</comment>
<dbReference type="PROSITE" id="PS50082">
    <property type="entry name" value="WD_REPEATS_2"/>
    <property type="match status" value="4"/>
</dbReference>
<protein>
    <submittedName>
        <fullName evidence="4">Uncharacterized protein</fullName>
    </submittedName>
</protein>
<gene>
    <name evidence="4" type="ORF">CEURO_LOCUS18739</name>
</gene>
<proteinExistence type="predicted"/>
<accession>A0A9P0ZTL4</accession>
<keyword evidence="1 3" id="KW-0853">WD repeat</keyword>
<dbReference type="PANTHER" id="PTHR14221:SF57">
    <property type="entry name" value="TRANSDUCIN_WD40 REPEAT-LIKE SUPERFAMILY PROTEIN"/>
    <property type="match status" value="1"/>
</dbReference>
<dbReference type="InterPro" id="IPR015943">
    <property type="entry name" value="WD40/YVTN_repeat-like_dom_sf"/>
</dbReference>
<evidence type="ECO:0000313" key="4">
    <source>
        <dbReference type="EMBL" id="CAH9110153.1"/>
    </source>
</evidence>
<dbReference type="AlphaFoldDB" id="A0A9P0ZTL4"/>
<evidence type="ECO:0000256" key="3">
    <source>
        <dbReference type="PROSITE-ProRule" id="PRU00221"/>
    </source>
</evidence>
<dbReference type="Gene3D" id="2.130.10.10">
    <property type="entry name" value="YVTN repeat-like/Quinoprotein amine dehydrogenase"/>
    <property type="match status" value="2"/>
</dbReference>
<dbReference type="InterPro" id="IPR040324">
    <property type="entry name" value="WDR44/Dgr2"/>
</dbReference>
<dbReference type="OrthoDB" id="408728at2759"/>
<keyword evidence="5" id="KW-1185">Reference proteome</keyword>
<dbReference type="PROSITE" id="PS50294">
    <property type="entry name" value="WD_REPEATS_REGION"/>
    <property type="match status" value="3"/>
</dbReference>
<dbReference type="PRINTS" id="PR00320">
    <property type="entry name" value="GPROTEINBRPT"/>
</dbReference>
<reference evidence="4" key="1">
    <citation type="submission" date="2022-07" db="EMBL/GenBank/DDBJ databases">
        <authorList>
            <person name="Macas J."/>
            <person name="Novak P."/>
            <person name="Neumann P."/>
        </authorList>
    </citation>
    <scope>NUCLEOTIDE SEQUENCE</scope>
</reference>